<organism evidence="1 2">
    <name type="scientific">Nephila pilipes</name>
    <name type="common">Giant wood spider</name>
    <name type="synonym">Nephila maculata</name>
    <dbReference type="NCBI Taxonomy" id="299642"/>
    <lineage>
        <taxon>Eukaryota</taxon>
        <taxon>Metazoa</taxon>
        <taxon>Ecdysozoa</taxon>
        <taxon>Arthropoda</taxon>
        <taxon>Chelicerata</taxon>
        <taxon>Arachnida</taxon>
        <taxon>Araneae</taxon>
        <taxon>Araneomorphae</taxon>
        <taxon>Entelegynae</taxon>
        <taxon>Araneoidea</taxon>
        <taxon>Nephilidae</taxon>
        <taxon>Nephila</taxon>
    </lineage>
</organism>
<dbReference type="EMBL" id="BMAW01123172">
    <property type="protein sequence ID" value="GFU02122.1"/>
    <property type="molecule type" value="Genomic_DNA"/>
</dbReference>
<evidence type="ECO:0000313" key="2">
    <source>
        <dbReference type="Proteomes" id="UP000887013"/>
    </source>
</evidence>
<comment type="caution">
    <text evidence="1">The sequence shown here is derived from an EMBL/GenBank/DDBJ whole genome shotgun (WGS) entry which is preliminary data.</text>
</comment>
<proteinExistence type="predicted"/>
<evidence type="ECO:0000313" key="1">
    <source>
        <dbReference type="EMBL" id="GFU02122.1"/>
    </source>
</evidence>
<sequence>MGSLMSSDSPSLRIQSSSSVIAFRTIWHSRASSFLKGYAHPTGHDRAKVSNEMVSKDTSKTLNEAFLSSAKWIRNVSIRSKEKVAQLAHILTIPMQNRDFTNILRCLNEIDQNHIV</sequence>
<reference evidence="1" key="1">
    <citation type="submission" date="2020-08" db="EMBL/GenBank/DDBJ databases">
        <title>Multicomponent nature underlies the extraordinary mechanical properties of spider dragline silk.</title>
        <authorList>
            <person name="Kono N."/>
            <person name="Nakamura H."/>
            <person name="Mori M."/>
            <person name="Yoshida Y."/>
            <person name="Ohtoshi R."/>
            <person name="Malay A.D."/>
            <person name="Moran D.A.P."/>
            <person name="Tomita M."/>
            <person name="Numata K."/>
            <person name="Arakawa K."/>
        </authorList>
    </citation>
    <scope>NUCLEOTIDE SEQUENCE</scope>
</reference>
<keyword evidence="2" id="KW-1185">Reference proteome</keyword>
<gene>
    <name evidence="1" type="ORF">NPIL_353991</name>
</gene>
<dbReference type="OrthoDB" id="10399089at2759"/>
<dbReference type="AlphaFoldDB" id="A0A8X6Q618"/>
<name>A0A8X6Q618_NEPPI</name>
<protein>
    <submittedName>
        <fullName evidence="1">Uncharacterized protein</fullName>
    </submittedName>
</protein>
<dbReference type="Proteomes" id="UP000887013">
    <property type="component" value="Unassembled WGS sequence"/>
</dbReference>
<accession>A0A8X6Q618</accession>